<reference evidence="2 5" key="2">
    <citation type="submission" date="2018-08" db="EMBL/GenBank/DDBJ databases">
        <title>Bacillus phenotypic plasticity.</title>
        <authorList>
            <person name="Hurtado E."/>
        </authorList>
    </citation>
    <scope>NUCLEOTIDE SEQUENCE [LARGE SCALE GENOMIC DNA]</scope>
    <source>
        <strain evidence="2 5">427</strain>
    </source>
</reference>
<evidence type="ECO:0000313" key="2">
    <source>
        <dbReference type="EMBL" id="KAA6450787.1"/>
    </source>
</evidence>
<reference evidence="3 4" key="1">
    <citation type="submission" date="2017-01" db="EMBL/GenBank/DDBJ databases">
        <title>Bacillus phylogenomics.</title>
        <authorList>
            <person name="Dunlap C."/>
        </authorList>
    </citation>
    <scope>NUCLEOTIDE SEQUENCE [LARGE SCALE GENOMIC DNA]</scope>
    <source>
        <strain evidence="3 4">NRRL B-41282</strain>
    </source>
</reference>
<accession>A0A1R1RYA1</accession>
<feature type="transmembrane region" description="Helical" evidence="1">
    <location>
        <begin position="29"/>
        <end position="47"/>
    </location>
</feature>
<name>A0A1R1RYA1_9BACI</name>
<dbReference type="RefSeq" id="WP_076761098.1">
    <property type="nucleotide sequence ID" value="NZ_CM125431.1"/>
</dbReference>
<dbReference type="GeneID" id="92791666"/>
<feature type="transmembrane region" description="Helical" evidence="1">
    <location>
        <begin position="90"/>
        <end position="108"/>
    </location>
</feature>
<keyword evidence="1" id="KW-1133">Transmembrane helix</keyword>
<gene>
    <name evidence="3" type="ORF">BW143_02045</name>
    <name evidence="2" type="ORF">DX927_08040</name>
</gene>
<dbReference type="OrthoDB" id="7205479at2"/>
<evidence type="ECO:0000256" key="1">
    <source>
        <dbReference type="SAM" id="Phobius"/>
    </source>
</evidence>
<keyword evidence="4" id="KW-1185">Reference proteome</keyword>
<organism evidence="3 4">
    <name type="scientific">Bacillus swezeyi</name>
    <dbReference type="NCBI Taxonomy" id="1925020"/>
    <lineage>
        <taxon>Bacteria</taxon>
        <taxon>Bacillati</taxon>
        <taxon>Bacillota</taxon>
        <taxon>Bacilli</taxon>
        <taxon>Bacillales</taxon>
        <taxon>Bacillaceae</taxon>
        <taxon>Bacillus</taxon>
    </lineage>
</organism>
<sequence>MMRWIISVLVNALLLIVIAGYFDAVHVRSIGAAITASLILSILNMFVKPVLIVLTLPVTVITLGLFLFVINAITLYMTASIMGDSFDLDGFGTAVFASIVLSVFHLLIQKTIIEPMTRK</sequence>
<evidence type="ECO:0000313" key="5">
    <source>
        <dbReference type="Proteomes" id="UP000324326"/>
    </source>
</evidence>
<evidence type="ECO:0000313" key="4">
    <source>
        <dbReference type="Proteomes" id="UP000187367"/>
    </source>
</evidence>
<comment type="caution">
    <text evidence="3">The sequence shown here is derived from an EMBL/GenBank/DDBJ whole genome shotgun (WGS) entry which is preliminary data.</text>
</comment>
<dbReference type="AlphaFoldDB" id="A0A1R1RYA1"/>
<keyword evidence="1" id="KW-0472">Membrane</keyword>
<evidence type="ECO:0000313" key="3">
    <source>
        <dbReference type="EMBL" id="OMI08858.1"/>
    </source>
</evidence>
<accession>A0A1R1QW36</accession>
<protein>
    <submittedName>
        <fullName evidence="2">Phage holin family protein</fullName>
    </submittedName>
</protein>
<dbReference type="PANTHER" id="PTHR37309">
    <property type="entry name" value="SLR0284 PROTEIN"/>
    <property type="match status" value="1"/>
</dbReference>
<dbReference type="STRING" id="1925020.BTA30_09920"/>
<dbReference type="InterPro" id="IPR007165">
    <property type="entry name" value="Phage_holin_4_2"/>
</dbReference>
<dbReference type="PANTHER" id="PTHR37309:SF1">
    <property type="entry name" value="SLR0284 PROTEIN"/>
    <property type="match status" value="1"/>
</dbReference>
<dbReference type="EMBL" id="MTJL01000005">
    <property type="protein sequence ID" value="OMI08858.1"/>
    <property type="molecule type" value="Genomic_DNA"/>
</dbReference>
<feature type="transmembrane region" description="Helical" evidence="1">
    <location>
        <begin position="54"/>
        <end position="78"/>
    </location>
</feature>
<dbReference type="Proteomes" id="UP000324326">
    <property type="component" value="Unassembled WGS sequence"/>
</dbReference>
<dbReference type="Pfam" id="PF04020">
    <property type="entry name" value="Phage_holin_4_2"/>
    <property type="match status" value="1"/>
</dbReference>
<keyword evidence="1" id="KW-0812">Transmembrane</keyword>
<dbReference type="EMBL" id="QSND01000002">
    <property type="protein sequence ID" value="KAA6450787.1"/>
    <property type="molecule type" value="Genomic_DNA"/>
</dbReference>
<dbReference type="Proteomes" id="UP000187367">
    <property type="component" value="Unassembled WGS sequence"/>
</dbReference>
<proteinExistence type="predicted"/>